<dbReference type="InterPro" id="IPR028098">
    <property type="entry name" value="Glyco_trans_4-like_N"/>
</dbReference>
<evidence type="ECO:0000259" key="1">
    <source>
        <dbReference type="Pfam" id="PF00534"/>
    </source>
</evidence>
<dbReference type="Proteomes" id="UP000231152">
    <property type="component" value="Unassembled WGS sequence"/>
</dbReference>
<dbReference type="Pfam" id="PF13439">
    <property type="entry name" value="Glyco_transf_4"/>
    <property type="match status" value="1"/>
</dbReference>
<dbReference type="Gene3D" id="3.40.50.2000">
    <property type="entry name" value="Glycogen Phosphorylase B"/>
    <property type="match status" value="2"/>
</dbReference>
<dbReference type="AlphaFoldDB" id="A0A2M8LEC4"/>
<dbReference type="InterPro" id="IPR001296">
    <property type="entry name" value="Glyco_trans_1"/>
</dbReference>
<comment type="caution">
    <text evidence="3">The sequence shown here is derived from an EMBL/GenBank/DDBJ whole genome shotgun (WGS) entry which is preliminary data.</text>
</comment>
<proteinExistence type="predicted"/>
<evidence type="ECO:0008006" key="5">
    <source>
        <dbReference type="Google" id="ProtNLM"/>
    </source>
</evidence>
<gene>
    <name evidence="3" type="ORF">COV04_02550</name>
</gene>
<reference evidence="3 4" key="1">
    <citation type="submission" date="2017-09" db="EMBL/GenBank/DDBJ databases">
        <title>Depth-based differentiation of microbial function through sediment-hosted aquifers and enrichment of novel symbionts in the deep terrestrial subsurface.</title>
        <authorList>
            <person name="Probst A.J."/>
            <person name="Ladd B."/>
            <person name="Jarett J.K."/>
            <person name="Geller-Mcgrath D.E."/>
            <person name="Sieber C.M."/>
            <person name="Emerson J.B."/>
            <person name="Anantharaman K."/>
            <person name="Thomas B.C."/>
            <person name="Malmstrom R."/>
            <person name="Stieglmeier M."/>
            <person name="Klingl A."/>
            <person name="Woyke T."/>
            <person name="Ryan C.M."/>
            <person name="Banfield J.F."/>
        </authorList>
    </citation>
    <scope>NUCLEOTIDE SEQUENCE [LARGE SCALE GENOMIC DNA]</scope>
    <source>
        <strain evidence="3">CG10_big_fil_rev_8_21_14_0_10_48_11</strain>
    </source>
</reference>
<dbReference type="CDD" id="cd03801">
    <property type="entry name" value="GT4_PimA-like"/>
    <property type="match status" value="1"/>
</dbReference>
<evidence type="ECO:0000313" key="4">
    <source>
        <dbReference type="Proteomes" id="UP000231152"/>
    </source>
</evidence>
<dbReference type="EMBL" id="PFET01000009">
    <property type="protein sequence ID" value="PJE75800.1"/>
    <property type="molecule type" value="Genomic_DNA"/>
</dbReference>
<evidence type="ECO:0000313" key="3">
    <source>
        <dbReference type="EMBL" id="PJE75800.1"/>
    </source>
</evidence>
<dbReference type="GO" id="GO:0016757">
    <property type="term" value="F:glycosyltransferase activity"/>
    <property type="evidence" value="ECO:0007669"/>
    <property type="project" value="InterPro"/>
</dbReference>
<feature type="domain" description="Glycosyltransferase subfamily 4-like N-terminal" evidence="2">
    <location>
        <begin position="28"/>
        <end position="184"/>
    </location>
</feature>
<dbReference type="SUPFAM" id="SSF53756">
    <property type="entry name" value="UDP-Glycosyltransferase/glycogen phosphorylase"/>
    <property type="match status" value="1"/>
</dbReference>
<name>A0A2M8LEC4_9BACT</name>
<evidence type="ECO:0000259" key="2">
    <source>
        <dbReference type="Pfam" id="PF13439"/>
    </source>
</evidence>
<dbReference type="InterPro" id="IPR050194">
    <property type="entry name" value="Glycosyltransferase_grp1"/>
</dbReference>
<sequence length="386" mass="43226">MYNHYHRKGYSMNEMFTLFTIDFPPDRGGVGRMYEALACALAPQLRVYAPLPKNENDTELPFSIVRQPLLAEAGLLKWRKLFWVLLLNKEKGREHELFIAGQVLPIGTALWAASFFKHIRYAVFVHGMDITVAAKVVRRRWLIRRILKRADVVLAANQFIEKKVIALGISRNKIAVIYPIVEVESSREQKEEARERLHVGHGYALLTICRLVERKGVQLVIDALETVWKVLPEVTYYVIGKGSFEEQLKKFASKTSHPDRIVFLGEVDDRTARSWRIAADIFILTPLTLKNGDTEGVGIALLEASAAGLPVIGSRHGGVPEGMEDGVSGSLIAEEDTKALGEQILSLLQNAGKRRAMGSAGQQLVKNRFGQERVVNTFLSAVKKND</sequence>
<accession>A0A2M8LEC4</accession>
<feature type="domain" description="Glycosyl transferase family 1" evidence="1">
    <location>
        <begin position="192"/>
        <end position="363"/>
    </location>
</feature>
<protein>
    <recommendedName>
        <fullName evidence="5">Glycosyl transferase family 1 domain-containing protein</fullName>
    </recommendedName>
</protein>
<dbReference type="PANTHER" id="PTHR45947:SF3">
    <property type="entry name" value="SULFOQUINOVOSYL TRANSFERASE SQD2"/>
    <property type="match status" value="1"/>
</dbReference>
<organism evidence="3 4">
    <name type="scientific">Candidatus Uhrbacteria bacterium CG10_big_fil_rev_8_21_14_0_10_48_11</name>
    <dbReference type="NCBI Taxonomy" id="1975037"/>
    <lineage>
        <taxon>Bacteria</taxon>
        <taxon>Candidatus Uhriibacteriota</taxon>
    </lineage>
</organism>
<dbReference type="PANTHER" id="PTHR45947">
    <property type="entry name" value="SULFOQUINOVOSYL TRANSFERASE SQD2"/>
    <property type="match status" value="1"/>
</dbReference>
<dbReference type="Pfam" id="PF00534">
    <property type="entry name" value="Glycos_transf_1"/>
    <property type="match status" value="1"/>
</dbReference>